<sequence>MDLLEAILFVICRASWAYLYLILLFFTFYIPILLVYSCTRVGTKIHYLCWKLVILYAELFIVGLLIPFFLPRPRNVANAKFASWFIRKVSYILNMTWELRGANIAALDIGAVICCNHQSAVDIFALNNIWSQFNKMTAIAKREIFYFFPFGPGAWLCGLRYIDRRSTKQAYSLLTSTEKFMVEEKAKVLIYPEGTRNNKGGFMPFKKGAFITAIQAQVPIIPVVNAPYYYMDEPNEKFLFEKGHNIISVLEPIPTKGLTLDDVDKLKDKTYSIMFKEYEKLREEVTLKSRLPDWVNKTRPRLTLVNRKFKKP</sequence>
<keyword evidence="5" id="KW-0812">Transmembrane</keyword>
<evidence type="ECO:0000256" key="4">
    <source>
        <dbReference type="ARBA" id="ARBA00023315"/>
    </source>
</evidence>
<evidence type="ECO:0000313" key="7">
    <source>
        <dbReference type="EMBL" id="SSX22097.1"/>
    </source>
</evidence>
<dbReference type="EMBL" id="UFQT01000230">
    <property type="protein sequence ID" value="SSX22097.1"/>
    <property type="molecule type" value="Genomic_DNA"/>
</dbReference>
<dbReference type="VEuPathDB" id="VectorBase:CSON006084"/>
<dbReference type="GO" id="GO:0003841">
    <property type="term" value="F:1-acylglycerol-3-phosphate O-acyltransferase activity"/>
    <property type="evidence" value="ECO:0007669"/>
    <property type="project" value="UniProtKB-EC"/>
</dbReference>
<dbReference type="GO" id="GO:0006654">
    <property type="term" value="P:phosphatidic acid biosynthetic process"/>
    <property type="evidence" value="ECO:0007669"/>
    <property type="project" value="TreeGrafter"/>
</dbReference>
<evidence type="ECO:0000256" key="5">
    <source>
        <dbReference type="SAM" id="Phobius"/>
    </source>
</evidence>
<proteinExistence type="predicted"/>
<dbReference type="EC" id="2.3.1.51" evidence="2"/>
<keyword evidence="3" id="KW-0808">Transferase</keyword>
<evidence type="ECO:0000256" key="3">
    <source>
        <dbReference type="ARBA" id="ARBA00022679"/>
    </source>
</evidence>
<dbReference type="InterPro" id="IPR002123">
    <property type="entry name" value="Plipid/glycerol_acylTrfase"/>
</dbReference>
<feature type="domain" description="Phospholipid/glycerol acyltransferase" evidence="6">
    <location>
        <begin position="111"/>
        <end position="228"/>
    </location>
</feature>
<feature type="transmembrane region" description="Helical" evidence="5">
    <location>
        <begin position="48"/>
        <end position="70"/>
    </location>
</feature>
<evidence type="ECO:0000259" key="6">
    <source>
        <dbReference type="SMART" id="SM00563"/>
    </source>
</evidence>
<dbReference type="CDD" id="cd07989">
    <property type="entry name" value="LPLAT_AGPAT-like"/>
    <property type="match status" value="1"/>
</dbReference>
<name>A0A336M0Y0_CULSO</name>
<organism evidence="7">
    <name type="scientific">Culicoides sonorensis</name>
    <name type="common">Biting midge</name>
    <dbReference type="NCBI Taxonomy" id="179676"/>
    <lineage>
        <taxon>Eukaryota</taxon>
        <taxon>Metazoa</taxon>
        <taxon>Ecdysozoa</taxon>
        <taxon>Arthropoda</taxon>
        <taxon>Hexapoda</taxon>
        <taxon>Insecta</taxon>
        <taxon>Pterygota</taxon>
        <taxon>Neoptera</taxon>
        <taxon>Endopterygota</taxon>
        <taxon>Diptera</taxon>
        <taxon>Nematocera</taxon>
        <taxon>Chironomoidea</taxon>
        <taxon>Ceratopogonidae</taxon>
        <taxon>Ceratopogoninae</taxon>
        <taxon>Culicoides</taxon>
        <taxon>Monoculicoides</taxon>
    </lineage>
</organism>
<keyword evidence="4" id="KW-0012">Acyltransferase</keyword>
<evidence type="ECO:0000256" key="2">
    <source>
        <dbReference type="ARBA" id="ARBA00013211"/>
    </source>
</evidence>
<dbReference type="GO" id="GO:0005783">
    <property type="term" value="C:endoplasmic reticulum"/>
    <property type="evidence" value="ECO:0007669"/>
    <property type="project" value="TreeGrafter"/>
</dbReference>
<protein>
    <recommendedName>
        <fullName evidence="2">1-acylglycerol-3-phosphate O-acyltransferase</fullName>
        <ecNumber evidence="2">2.3.1.51</ecNumber>
    </recommendedName>
</protein>
<dbReference type="PANTHER" id="PTHR10434">
    <property type="entry name" value="1-ACYL-SN-GLYCEROL-3-PHOSPHATE ACYLTRANSFERASE"/>
    <property type="match status" value="1"/>
</dbReference>
<comment type="pathway">
    <text evidence="1">Phospholipid metabolism; CDP-diacylglycerol biosynthesis; CDP-diacylglycerol from sn-glycerol 3-phosphate: step 2/3.</text>
</comment>
<dbReference type="PANTHER" id="PTHR10434:SF53">
    <property type="entry name" value="1-ACYL-SN-GLYCEROL-3-PHOSPHATE ACYLTRANSFERASE"/>
    <property type="match status" value="1"/>
</dbReference>
<evidence type="ECO:0000256" key="1">
    <source>
        <dbReference type="ARBA" id="ARBA00004728"/>
    </source>
</evidence>
<gene>
    <name evidence="7" type="primary">CSON006084</name>
</gene>
<dbReference type="SUPFAM" id="SSF69593">
    <property type="entry name" value="Glycerol-3-phosphate (1)-acyltransferase"/>
    <property type="match status" value="1"/>
</dbReference>
<keyword evidence="5" id="KW-0472">Membrane</keyword>
<dbReference type="SMART" id="SM00563">
    <property type="entry name" value="PlsC"/>
    <property type="match status" value="1"/>
</dbReference>
<dbReference type="OMA" id="IMCNHSS"/>
<keyword evidence="5" id="KW-1133">Transmembrane helix</keyword>
<feature type="transmembrane region" description="Helical" evidence="5">
    <location>
        <begin position="6"/>
        <end position="36"/>
    </location>
</feature>
<accession>A0A336M0Y0</accession>
<dbReference type="AlphaFoldDB" id="A0A336M0Y0"/>
<reference evidence="7" key="1">
    <citation type="submission" date="2018-07" db="EMBL/GenBank/DDBJ databases">
        <authorList>
            <person name="Quirk P.G."/>
            <person name="Krulwich T.A."/>
        </authorList>
    </citation>
    <scope>NUCLEOTIDE SEQUENCE</scope>
</reference>
<dbReference type="Pfam" id="PF01553">
    <property type="entry name" value="Acyltransferase"/>
    <property type="match status" value="1"/>
</dbReference>